<dbReference type="CDD" id="cd00065">
    <property type="entry name" value="FYVE_like_SF"/>
    <property type="match status" value="1"/>
</dbReference>
<dbReference type="AlphaFoldDB" id="A0A8S1MHT8"/>
<keyword evidence="1" id="KW-0175">Coiled coil</keyword>
<accession>A0A8S1MHT8</accession>
<dbReference type="Proteomes" id="UP000692954">
    <property type="component" value="Unassembled WGS sequence"/>
</dbReference>
<gene>
    <name evidence="2" type="ORF">PSON_ATCC_30995.1.T0340275</name>
</gene>
<evidence type="ECO:0000256" key="1">
    <source>
        <dbReference type="SAM" id="Coils"/>
    </source>
</evidence>
<reference evidence="2" key="1">
    <citation type="submission" date="2021-01" db="EMBL/GenBank/DDBJ databases">
        <authorList>
            <consortium name="Genoscope - CEA"/>
            <person name="William W."/>
        </authorList>
    </citation>
    <scope>NUCLEOTIDE SEQUENCE</scope>
</reference>
<evidence type="ECO:0000313" key="3">
    <source>
        <dbReference type="Proteomes" id="UP000692954"/>
    </source>
</evidence>
<proteinExistence type="predicted"/>
<keyword evidence="3" id="KW-1185">Reference proteome</keyword>
<name>A0A8S1MHT8_9CILI</name>
<sequence>MCKRCLRIVCSTCASYKISLEVNKGERLCKICKEESDSIKSFVDQNHIVYGVDTISKQWLGNDFNSQEYKIVSDPTKLKTEQVDINGLDNINYSLKDFYSLVGNDNIKLKNVCSTFCSKNPQIEFTPQLVCLANFLLCFSSESSAFQLLNIIYKQKPSEDCLISIVKYCVKGFNLSDNKDTSLMKQFLKEKLERYLITFSINMFNFDTTFFLISELIQKYDYFLRGLATIFMLASPNLQNSNSNELEVYILRNIRSIEVEKKLKTIQQFQTKQESDIIERTQSKMSQAFSVFEQQDPTQVNDLKTEISNLKLQLQLKDNEIESYKFQISQIQIPDEQKREKYLQQKSEEIVGLLSKIDELAYENQQYQNKECANQDFQLMFAQSQKQIEEKQKQIDRYKAKLKETSKDNRSMSLSQAGGINILSGKEVQELKQSFEDEKQLLFNQIKQLENSKIYLQKSLDAQKKLNQRVIDYISSMNLNKKLVELQAKGFEEKGTTYSDDYTNLLDIKNQQNQMLIRLKNTHLQQIEELKNKIKNLK</sequence>
<dbReference type="OrthoDB" id="660555at2759"/>
<feature type="coiled-coil region" evidence="1">
    <location>
        <begin position="374"/>
        <end position="408"/>
    </location>
</feature>
<evidence type="ECO:0000313" key="2">
    <source>
        <dbReference type="EMBL" id="CAD8076236.1"/>
    </source>
</evidence>
<organism evidence="2 3">
    <name type="scientific">Paramecium sonneborni</name>
    <dbReference type="NCBI Taxonomy" id="65129"/>
    <lineage>
        <taxon>Eukaryota</taxon>
        <taxon>Sar</taxon>
        <taxon>Alveolata</taxon>
        <taxon>Ciliophora</taxon>
        <taxon>Intramacronucleata</taxon>
        <taxon>Oligohymenophorea</taxon>
        <taxon>Peniculida</taxon>
        <taxon>Parameciidae</taxon>
        <taxon>Paramecium</taxon>
    </lineage>
</organism>
<dbReference type="EMBL" id="CAJJDN010000034">
    <property type="protein sequence ID" value="CAD8076236.1"/>
    <property type="molecule type" value="Genomic_DNA"/>
</dbReference>
<comment type="caution">
    <text evidence="2">The sequence shown here is derived from an EMBL/GenBank/DDBJ whole genome shotgun (WGS) entry which is preliminary data.</text>
</comment>
<protein>
    <submittedName>
        <fullName evidence="2">Uncharacterized protein</fullName>
    </submittedName>
</protein>